<feature type="domain" description="Retrotransposon gag" evidence="2">
    <location>
        <begin position="96"/>
        <end position="185"/>
    </location>
</feature>
<name>A0A1U8NW59_GOSHI</name>
<dbReference type="PaxDb" id="3635-A0A1U8NW59"/>
<proteinExistence type="predicted"/>
<dbReference type="PANTHER" id="PTHR34482">
    <property type="entry name" value="DNA DAMAGE-INDUCIBLE PROTEIN 1-LIKE"/>
    <property type="match status" value="1"/>
</dbReference>
<evidence type="ECO:0000256" key="1">
    <source>
        <dbReference type="SAM" id="MobiDB-lite"/>
    </source>
</evidence>
<gene>
    <name evidence="4" type="primary">LOC107952457</name>
</gene>
<organism evidence="3 4">
    <name type="scientific">Gossypium hirsutum</name>
    <name type="common">Upland cotton</name>
    <name type="synonym">Gossypium mexicanum</name>
    <dbReference type="NCBI Taxonomy" id="3635"/>
    <lineage>
        <taxon>Eukaryota</taxon>
        <taxon>Viridiplantae</taxon>
        <taxon>Streptophyta</taxon>
        <taxon>Embryophyta</taxon>
        <taxon>Tracheophyta</taxon>
        <taxon>Spermatophyta</taxon>
        <taxon>Magnoliopsida</taxon>
        <taxon>eudicotyledons</taxon>
        <taxon>Gunneridae</taxon>
        <taxon>Pentapetalae</taxon>
        <taxon>rosids</taxon>
        <taxon>malvids</taxon>
        <taxon>Malvales</taxon>
        <taxon>Malvaceae</taxon>
        <taxon>Malvoideae</taxon>
        <taxon>Gossypium</taxon>
    </lineage>
</organism>
<reference evidence="3" key="1">
    <citation type="journal article" date="2020" name="Nat. Genet.">
        <title>Genomic diversifications of five Gossypium allopolyploid species and their impact on cotton improvement.</title>
        <authorList>
            <person name="Chen Z.J."/>
            <person name="Sreedasyam A."/>
            <person name="Ando A."/>
            <person name="Song Q."/>
            <person name="De Santiago L.M."/>
            <person name="Hulse-Kemp A.M."/>
            <person name="Ding M."/>
            <person name="Ye W."/>
            <person name="Kirkbride R.C."/>
            <person name="Jenkins J."/>
            <person name="Plott C."/>
            <person name="Lovell J."/>
            <person name="Lin Y.M."/>
            <person name="Vaughn R."/>
            <person name="Liu B."/>
            <person name="Simpson S."/>
            <person name="Scheffler B.E."/>
            <person name="Wen L."/>
            <person name="Saski C.A."/>
            <person name="Grover C.E."/>
            <person name="Hu G."/>
            <person name="Conover J.L."/>
            <person name="Carlson J.W."/>
            <person name="Shu S."/>
            <person name="Boston L.B."/>
            <person name="Williams M."/>
            <person name="Peterson D.G."/>
            <person name="McGee K."/>
            <person name="Jones D.C."/>
            <person name="Wendel J.F."/>
            <person name="Stelly D.M."/>
            <person name="Grimwood J."/>
            <person name="Schmutz J."/>
        </authorList>
    </citation>
    <scope>NUCLEOTIDE SEQUENCE [LARGE SCALE GENOMIC DNA]</scope>
    <source>
        <strain evidence="3">cv. TM-1</strain>
    </source>
</reference>
<evidence type="ECO:0000313" key="3">
    <source>
        <dbReference type="Proteomes" id="UP000818029"/>
    </source>
</evidence>
<evidence type="ECO:0000313" key="4">
    <source>
        <dbReference type="RefSeq" id="XP_016743197.1"/>
    </source>
</evidence>
<accession>A0A1U8NW59</accession>
<evidence type="ECO:0000259" key="2">
    <source>
        <dbReference type="Pfam" id="PF03732"/>
    </source>
</evidence>
<dbReference type="OrthoDB" id="2272416at2759"/>
<keyword evidence="3" id="KW-1185">Reference proteome</keyword>
<dbReference type="KEGG" id="ghi:107952457"/>
<dbReference type="GeneID" id="107952457"/>
<dbReference type="Pfam" id="PF03732">
    <property type="entry name" value="Retrotrans_gag"/>
    <property type="match status" value="1"/>
</dbReference>
<feature type="compositionally biased region" description="Polar residues" evidence="1">
    <location>
        <begin position="1"/>
        <end position="18"/>
    </location>
</feature>
<protein>
    <recommendedName>
        <fullName evidence="2">Retrotransposon gag domain-containing protein</fullName>
    </recommendedName>
</protein>
<dbReference type="PANTHER" id="PTHR34482:SF36">
    <property type="entry name" value="RETROTRANSPOSON GAG DOMAIN-CONTAINING PROTEIN"/>
    <property type="match status" value="1"/>
</dbReference>
<reference evidence="4" key="2">
    <citation type="submission" date="2025-08" db="UniProtKB">
        <authorList>
            <consortium name="RefSeq"/>
        </authorList>
    </citation>
    <scope>IDENTIFICATION</scope>
</reference>
<dbReference type="InterPro" id="IPR005162">
    <property type="entry name" value="Retrotrans_gag_dom"/>
</dbReference>
<sequence>MSEAPISTTNNIGSQSHSNGDEALSQAMLRVLERVTGPHFGSGGRVSVIERFRSNGAKLFRGVTRVIPTVAEYWLEATERIMSDIDCTPEQKLKGVVSLLLNEAYQWWLSVEEGTKPYHLNWDFFKTAFQGKHVGTSYVDAHSREFMNLMQDDRFVAEFLRLSHYDRGMVVSEYEKCVCFEDGLRDNLRVLIAP</sequence>
<dbReference type="AlphaFoldDB" id="A0A1U8NW59"/>
<dbReference type="RefSeq" id="XP_016743197.1">
    <property type="nucleotide sequence ID" value="XM_016887708.1"/>
</dbReference>
<dbReference type="Proteomes" id="UP000818029">
    <property type="component" value="Chromosome A02"/>
</dbReference>
<feature type="region of interest" description="Disordered" evidence="1">
    <location>
        <begin position="1"/>
        <end position="20"/>
    </location>
</feature>